<keyword evidence="10" id="KW-0449">Lipoprotein</keyword>
<dbReference type="FunFam" id="3.40.50.300:FF:000961">
    <property type="entry name" value="Ras-related protein Rab-8B"/>
    <property type="match status" value="1"/>
</dbReference>
<dbReference type="GeneID" id="59238680"/>
<dbReference type="InterPro" id="IPR050305">
    <property type="entry name" value="Small_GTPase_Rab"/>
</dbReference>
<keyword evidence="7" id="KW-0653">Protein transport</keyword>
<dbReference type="SMART" id="SM00173">
    <property type="entry name" value="RAS"/>
    <property type="match status" value="1"/>
</dbReference>
<dbReference type="PANTHER" id="PTHR47980">
    <property type="entry name" value="LD44762P"/>
    <property type="match status" value="1"/>
</dbReference>
<dbReference type="InterPro" id="IPR001806">
    <property type="entry name" value="Small_GTPase"/>
</dbReference>
<dbReference type="PROSITE" id="PS51421">
    <property type="entry name" value="RAS"/>
    <property type="match status" value="1"/>
</dbReference>
<dbReference type="InterPro" id="IPR005225">
    <property type="entry name" value="Small_GTP-bd"/>
</dbReference>
<dbReference type="GO" id="GO:0003924">
    <property type="term" value="F:GTPase activity"/>
    <property type="evidence" value="ECO:0007669"/>
    <property type="project" value="InterPro"/>
</dbReference>
<feature type="region of interest" description="Disordered" evidence="16">
    <location>
        <begin position="191"/>
        <end position="214"/>
    </location>
</feature>
<dbReference type="CDD" id="cd01867">
    <property type="entry name" value="Rab8_Rab10_Rab13_like"/>
    <property type="match status" value="1"/>
</dbReference>
<feature type="compositionally biased region" description="Gly residues" evidence="16">
    <location>
        <begin position="205"/>
        <end position="214"/>
    </location>
</feature>
<dbReference type="SUPFAM" id="SSF52540">
    <property type="entry name" value="P-loop containing nucleoside triphosphate hydrolases"/>
    <property type="match status" value="1"/>
</dbReference>
<dbReference type="InterPro" id="IPR027417">
    <property type="entry name" value="P-loop_NTPase"/>
</dbReference>
<comment type="similarity">
    <text evidence="2">Belongs to the small GTPase superfamily. Rab family.</text>
</comment>
<dbReference type="PRINTS" id="PR00449">
    <property type="entry name" value="RASTRNSFRMNG"/>
</dbReference>
<name>A0A7H9B8D9_ZYGMR</name>
<reference evidence="17 18" key="1">
    <citation type="submission" date="2020-07" db="EMBL/GenBank/DDBJ databases">
        <title>The yeast mating-type switching endonuclease HO is a domesticated member of an unorthodox homing genetic element family.</title>
        <authorList>
            <person name="Coughlan A.Y."/>
            <person name="Lombardi L."/>
            <person name="Braun-Galleani S."/>
            <person name="Martos A.R."/>
            <person name="Galeote V."/>
            <person name="Bigey F."/>
            <person name="Dequin S."/>
            <person name="Byrne K.P."/>
            <person name="Wolfe K.H."/>
        </authorList>
    </citation>
    <scope>NUCLEOTIDE SEQUENCE [LARGE SCALE GENOMIC DNA]</scope>
    <source>
        <strain evidence="17 18">NRRL Y-6702</strain>
    </source>
</reference>
<keyword evidence="5" id="KW-0268">Exocytosis</keyword>
<evidence type="ECO:0000256" key="13">
    <source>
        <dbReference type="ARBA" id="ARBA00053508"/>
    </source>
</evidence>
<keyword evidence="3" id="KW-0813">Transport</keyword>
<dbReference type="Gene3D" id="3.40.50.300">
    <property type="entry name" value="P-loop containing nucleotide triphosphate hydrolases"/>
    <property type="match status" value="1"/>
</dbReference>
<feature type="compositionally biased region" description="Low complexity" evidence="16">
    <location>
        <begin position="195"/>
        <end position="204"/>
    </location>
</feature>
<dbReference type="OrthoDB" id="9989112at2759"/>
<evidence type="ECO:0000256" key="2">
    <source>
        <dbReference type="ARBA" id="ARBA00006270"/>
    </source>
</evidence>
<dbReference type="Proteomes" id="UP000509704">
    <property type="component" value="Chromosome 8"/>
</dbReference>
<evidence type="ECO:0000256" key="5">
    <source>
        <dbReference type="ARBA" id="ARBA00022483"/>
    </source>
</evidence>
<dbReference type="Pfam" id="PF00071">
    <property type="entry name" value="Ras"/>
    <property type="match status" value="1"/>
</dbReference>
<gene>
    <name evidence="17" type="ORF">HG535_0H02040</name>
</gene>
<dbReference type="RefSeq" id="XP_037146602.1">
    <property type="nucleotide sequence ID" value="XM_037290707.1"/>
</dbReference>
<protein>
    <recommendedName>
        <fullName evidence="15">Ras-related protein SEC4</fullName>
    </recommendedName>
</protein>
<accession>A0A7H9B8D9</accession>
<keyword evidence="11" id="KW-0636">Prenylation</keyword>
<dbReference type="GO" id="GO:0005886">
    <property type="term" value="C:plasma membrane"/>
    <property type="evidence" value="ECO:0007669"/>
    <property type="project" value="UniProtKB-SubCell"/>
</dbReference>
<keyword evidence="6" id="KW-0547">Nucleotide-binding</keyword>
<dbReference type="SMART" id="SM00175">
    <property type="entry name" value="RAB"/>
    <property type="match status" value="1"/>
</dbReference>
<dbReference type="GO" id="GO:0015031">
    <property type="term" value="P:protein transport"/>
    <property type="evidence" value="ECO:0007669"/>
    <property type="project" value="UniProtKB-KW"/>
</dbReference>
<dbReference type="GO" id="GO:0030658">
    <property type="term" value="C:transport vesicle membrane"/>
    <property type="evidence" value="ECO:0007669"/>
    <property type="project" value="UniProtKB-SubCell"/>
</dbReference>
<dbReference type="SMART" id="SM00174">
    <property type="entry name" value="RHO"/>
    <property type="match status" value="1"/>
</dbReference>
<keyword evidence="4" id="KW-1003">Cell membrane</keyword>
<evidence type="ECO:0000256" key="15">
    <source>
        <dbReference type="ARBA" id="ARBA00068963"/>
    </source>
</evidence>
<evidence type="ECO:0000256" key="3">
    <source>
        <dbReference type="ARBA" id="ARBA00022448"/>
    </source>
</evidence>
<comment type="function">
    <text evidence="13">Involved in exocytosis. Maybe by regulating the binding and fusion of secretory vesicles with the cell surface. The GTP-bound form of SEC4 may interact with an effector, thereby stimulating its activity and leading to exocytotic fusion. SEC4 may be an upstream activator of the 19.5S SEC8/SEC15 particle. SEC4 probably interacts directly with SEC8; it could serve as the attachment site for the SEC8/SEC15 particle.</text>
</comment>
<dbReference type="PROSITE" id="PS51420">
    <property type="entry name" value="RHO"/>
    <property type="match status" value="1"/>
</dbReference>
<proteinExistence type="inferred from homology"/>
<evidence type="ECO:0000313" key="18">
    <source>
        <dbReference type="Proteomes" id="UP000509704"/>
    </source>
</evidence>
<evidence type="ECO:0000256" key="14">
    <source>
        <dbReference type="ARBA" id="ARBA00060407"/>
    </source>
</evidence>
<dbReference type="GO" id="GO:0006887">
    <property type="term" value="P:exocytosis"/>
    <property type="evidence" value="ECO:0007669"/>
    <property type="project" value="UniProtKB-KW"/>
</dbReference>
<evidence type="ECO:0000256" key="10">
    <source>
        <dbReference type="ARBA" id="ARBA00023288"/>
    </source>
</evidence>
<evidence type="ECO:0000256" key="7">
    <source>
        <dbReference type="ARBA" id="ARBA00022927"/>
    </source>
</evidence>
<keyword evidence="9" id="KW-0472">Membrane</keyword>
<evidence type="ECO:0000256" key="4">
    <source>
        <dbReference type="ARBA" id="ARBA00022475"/>
    </source>
</evidence>
<evidence type="ECO:0000256" key="8">
    <source>
        <dbReference type="ARBA" id="ARBA00023134"/>
    </source>
</evidence>
<organism evidence="17 18">
    <name type="scientific">Zygotorulaspora mrakii</name>
    <name type="common">Zygosaccharomyces mrakii</name>
    <dbReference type="NCBI Taxonomy" id="42260"/>
    <lineage>
        <taxon>Eukaryota</taxon>
        <taxon>Fungi</taxon>
        <taxon>Dikarya</taxon>
        <taxon>Ascomycota</taxon>
        <taxon>Saccharomycotina</taxon>
        <taxon>Saccharomycetes</taxon>
        <taxon>Saccharomycetales</taxon>
        <taxon>Saccharomycetaceae</taxon>
        <taxon>Zygotorulaspora</taxon>
    </lineage>
</organism>
<dbReference type="KEGG" id="zmk:HG535_0H02040"/>
<dbReference type="AlphaFoldDB" id="A0A7H9B8D9"/>
<keyword evidence="12" id="KW-0968">Cytoplasmic vesicle</keyword>
<dbReference type="EMBL" id="CP058611">
    <property type="protein sequence ID" value="QLG74877.1"/>
    <property type="molecule type" value="Genomic_DNA"/>
</dbReference>
<evidence type="ECO:0000256" key="12">
    <source>
        <dbReference type="ARBA" id="ARBA00023329"/>
    </source>
</evidence>
<keyword evidence="8" id="KW-0342">GTP-binding</keyword>
<comment type="subcellular location">
    <subcellularLocation>
        <location evidence="1">Cell membrane</location>
        <topology evidence="1">Lipid-anchor</topology>
        <orientation evidence="1">Cytoplasmic side</orientation>
    </subcellularLocation>
    <subcellularLocation>
        <location evidence="14">Cytoplasmic vesicle</location>
        <location evidence="14">Secretory vesicle membrane</location>
        <topology evidence="14">Lipid-anchor</topology>
        <orientation evidence="14">Cytoplasmic side</orientation>
    </subcellularLocation>
</comment>
<evidence type="ECO:0000256" key="16">
    <source>
        <dbReference type="SAM" id="MobiDB-lite"/>
    </source>
</evidence>
<evidence type="ECO:0000256" key="1">
    <source>
        <dbReference type="ARBA" id="ARBA00004342"/>
    </source>
</evidence>
<keyword evidence="18" id="KW-1185">Reference proteome</keyword>
<evidence type="ECO:0000313" key="17">
    <source>
        <dbReference type="EMBL" id="QLG74877.1"/>
    </source>
</evidence>
<evidence type="ECO:0000256" key="9">
    <source>
        <dbReference type="ARBA" id="ARBA00023136"/>
    </source>
</evidence>
<dbReference type="SMART" id="SM00177">
    <property type="entry name" value="ARF"/>
    <property type="match status" value="1"/>
</dbReference>
<dbReference type="SMART" id="SM00176">
    <property type="entry name" value="RAN"/>
    <property type="match status" value="1"/>
</dbReference>
<dbReference type="PROSITE" id="PS51419">
    <property type="entry name" value="RAB"/>
    <property type="match status" value="1"/>
</dbReference>
<dbReference type="NCBIfam" id="TIGR00231">
    <property type="entry name" value="small_GTP"/>
    <property type="match status" value="1"/>
</dbReference>
<evidence type="ECO:0000256" key="11">
    <source>
        <dbReference type="ARBA" id="ARBA00023289"/>
    </source>
</evidence>
<evidence type="ECO:0000256" key="6">
    <source>
        <dbReference type="ARBA" id="ARBA00022741"/>
    </source>
</evidence>
<sequence>MSGLRTVSASAGSGKSYDSIMKILLIGDSGVGKSCLLVRFVDDKFNPSFITTIGIDFKIKTVDINGKKIKLQLWDTAGQERFRTITTAYYRGAMGIILVYDVTDERTFANIRQWFKTVNEHANDDAQLLLVGNKSDMETRTVTLEQGETLAKELGIPFVESSAKNDDNVNEIFFTLAKLIQEKIDNDKLAGGTSGKDSSININSGGSGSKSGCC</sequence>
<dbReference type="GO" id="GO:0005525">
    <property type="term" value="F:GTP binding"/>
    <property type="evidence" value="ECO:0007669"/>
    <property type="project" value="UniProtKB-KW"/>
</dbReference>